<accession>A0A6H0D309</accession>
<organism evidence="2">
    <name type="scientific">Episyrphus balteatus</name>
    <name type="common">Marmalade hoverfly</name>
    <name type="synonym">Syrphus balteaus</name>
    <dbReference type="NCBI Taxonomy" id="286459"/>
    <lineage>
        <taxon>Eukaryota</taxon>
        <taxon>Metazoa</taxon>
        <taxon>Ecdysozoa</taxon>
        <taxon>Arthropoda</taxon>
        <taxon>Hexapoda</taxon>
        <taxon>Insecta</taxon>
        <taxon>Pterygota</taxon>
        <taxon>Neoptera</taxon>
        <taxon>Endopterygota</taxon>
        <taxon>Diptera</taxon>
        <taxon>Brachycera</taxon>
        <taxon>Muscomorpha</taxon>
        <taxon>Syrphoidea</taxon>
        <taxon>Syrphidae</taxon>
        <taxon>Syrphinae</taxon>
        <taxon>Syrphini</taxon>
        <taxon>Episyrphus</taxon>
    </lineage>
</organism>
<feature type="signal peptide" evidence="1">
    <location>
        <begin position="1"/>
        <end position="18"/>
    </location>
</feature>
<keyword evidence="1" id="KW-0732">Signal</keyword>
<protein>
    <submittedName>
        <fullName evidence="2">OBP38</fullName>
    </submittedName>
</protein>
<evidence type="ECO:0000256" key="1">
    <source>
        <dbReference type="SAM" id="SignalP"/>
    </source>
</evidence>
<evidence type="ECO:0000313" key="2">
    <source>
        <dbReference type="EMBL" id="QIS77230.1"/>
    </source>
</evidence>
<dbReference type="SUPFAM" id="SSF47565">
    <property type="entry name" value="Insect pheromone/odorant-binding proteins"/>
    <property type="match status" value="1"/>
</dbReference>
<sequence length="129" mass="14653">MQYFIIVILVSICGSALCTEAEWDENKKYCSEKLNVNLDEARDAVRGRTKEADVTKDIKCHFLCMGERQKIIKDGVFQPQVFKQILSAVDDKVLLTKATEECSKKGTDDCDTGFKVATCISRNDLRKYM</sequence>
<reference evidence="2" key="1">
    <citation type="submission" date="2020-03" db="EMBL/GenBank/DDBJ databases">
        <authorList>
            <person name="Jia H.R."/>
        </authorList>
    </citation>
    <scope>NUCLEOTIDE SEQUENCE</scope>
</reference>
<dbReference type="AlphaFoldDB" id="A0A6H0D309"/>
<dbReference type="CDD" id="cd23992">
    <property type="entry name" value="PBP_GOBP"/>
    <property type="match status" value="1"/>
</dbReference>
<dbReference type="EMBL" id="MT247251">
    <property type="protein sequence ID" value="QIS77230.1"/>
    <property type="molecule type" value="mRNA"/>
</dbReference>
<dbReference type="Gene3D" id="1.10.238.20">
    <property type="entry name" value="Pheromone/general odorant binding protein domain"/>
    <property type="match status" value="1"/>
</dbReference>
<name>A0A6H0D309_EPIBA</name>
<dbReference type="InterPro" id="IPR036728">
    <property type="entry name" value="PBP_GOBP_sf"/>
</dbReference>
<proteinExistence type="evidence at transcript level"/>
<dbReference type="InterPro" id="IPR006170">
    <property type="entry name" value="PBP/GOBP"/>
</dbReference>
<dbReference type="Pfam" id="PF01395">
    <property type="entry name" value="PBP_GOBP"/>
    <property type="match status" value="1"/>
</dbReference>
<feature type="chain" id="PRO_5026003285" evidence="1">
    <location>
        <begin position="19"/>
        <end position="129"/>
    </location>
</feature>
<dbReference type="GO" id="GO:0005549">
    <property type="term" value="F:odorant binding"/>
    <property type="evidence" value="ECO:0007669"/>
    <property type="project" value="InterPro"/>
</dbReference>
<dbReference type="SMART" id="SM00708">
    <property type="entry name" value="PhBP"/>
    <property type="match status" value="1"/>
</dbReference>